<comment type="caution">
    <text evidence="1">The sequence shown here is derived from an EMBL/GenBank/DDBJ whole genome shotgun (WGS) entry which is preliminary data.</text>
</comment>
<name>A0A934SZF2_9BURK</name>
<proteinExistence type="predicted"/>
<reference evidence="1" key="1">
    <citation type="submission" date="2021-01" db="EMBL/GenBank/DDBJ databases">
        <title>Genome sequence of strain Noviherbaspirillum sp. DKR-6.</title>
        <authorList>
            <person name="Chaudhary D.K."/>
        </authorList>
    </citation>
    <scope>NUCLEOTIDE SEQUENCE</scope>
    <source>
        <strain evidence="1">DKR-6</strain>
    </source>
</reference>
<organism evidence="1 2">
    <name type="scientific">Noviherbaspirillum pedocola</name>
    <dbReference type="NCBI Taxonomy" id="2801341"/>
    <lineage>
        <taxon>Bacteria</taxon>
        <taxon>Pseudomonadati</taxon>
        <taxon>Pseudomonadota</taxon>
        <taxon>Betaproteobacteria</taxon>
        <taxon>Burkholderiales</taxon>
        <taxon>Oxalobacteraceae</taxon>
        <taxon>Noviherbaspirillum</taxon>
    </lineage>
</organism>
<keyword evidence="2" id="KW-1185">Reference proteome</keyword>
<accession>A0A934SZF2</accession>
<gene>
    <name evidence="1" type="ORF">JJB74_14420</name>
</gene>
<dbReference type="AlphaFoldDB" id="A0A934SZF2"/>
<protein>
    <submittedName>
        <fullName evidence="1">Uncharacterized protein</fullName>
    </submittedName>
</protein>
<dbReference type="EMBL" id="JAEPBG010000005">
    <property type="protein sequence ID" value="MBK4735812.1"/>
    <property type="molecule type" value="Genomic_DNA"/>
</dbReference>
<dbReference type="Proteomes" id="UP000622890">
    <property type="component" value="Unassembled WGS sequence"/>
</dbReference>
<sequence>MSNIKVKKPIPLKQQLMLALLPALGAGVVAMHFWPNPKAQAEAEARAMLAAEASQYSCLKAAGLHPDARSRVVTREEAAALARCRAR</sequence>
<evidence type="ECO:0000313" key="1">
    <source>
        <dbReference type="EMBL" id="MBK4735812.1"/>
    </source>
</evidence>
<evidence type="ECO:0000313" key="2">
    <source>
        <dbReference type="Proteomes" id="UP000622890"/>
    </source>
</evidence>
<dbReference type="RefSeq" id="WP_200592603.1">
    <property type="nucleotide sequence ID" value="NZ_JAEPBG010000005.1"/>
</dbReference>